<evidence type="ECO:0000256" key="12">
    <source>
        <dbReference type="ARBA" id="ARBA00022989"/>
    </source>
</evidence>
<dbReference type="Proteomes" id="UP000634004">
    <property type="component" value="Unassembled WGS sequence"/>
</dbReference>
<keyword evidence="8 15" id="KW-0547">Nucleotide-binding</keyword>
<evidence type="ECO:0000256" key="14">
    <source>
        <dbReference type="ARBA" id="ARBA00023136"/>
    </source>
</evidence>
<feature type="transmembrane region" description="Helical" evidence="15">
    <location>
        <begin position="383"/>
        <end position="407"/>
    </location>
</feature>
<dbReference type="GO" id="GO:0005524">
    <property type="term" value="F:ATP binding"/>
    <property type="evidence" value="ECO:0007669"/>
    <property type="project" value="UniProtKB-UniRule"/>
</dbReference>
<keyword evidence="19" id="KW-1185">Reference proteome</keyword>
<dbReference type="GO" id="GO:0005507">
    <property type="term" value="F:copper ion binding"/>
    <property type="evidence" value="ECO:0007669"/>
    <property type="project" value="TreeGrafter"/>
</dbReference>
<dbReference type="PANTHER" id="PTHR43520">
    <property type="entry name" value="ATP7, ISOFORM B"/>
    <property type="match status" value="1"/>
</dbReference>
<keyword evidence="10" id="KW-0460">Magnesium</keyword>
<dbReference type="Gene3D" id="3.40.1110.10">
    <property type="entry name" value="Calcium-transporting ATPase, cytoplasmic domain N"/>
    <property type="match status" value="1"/>
</dbReference>
<feature type="domain" description="HMA" evidence="17">
    <location>
        <begin position="16"/>
        <end position="82"/>
    </location>
</feature>
<dbReference type="GO" id="GO:0016887">
    <property type="term" value="F:ATP hydrolysis activity"/>
    <property type="evidence" value="ECO:0007669"/>
    <property type="project" value="InterPro"/>
</dbReference>
<dbReference type="RefSeq" id="WP_189495400.1">
    <property type="nucleotide sequence ID" value="NZ_BMZH01000002.1"/>
</dbReference>
<dbReference type="SUPFAM" id="SSF56784">
    <property type="entry name" value="HAD-like"/>
    <property type="match status" value="1"/>
</dbReference>
<dbReference type="InterPro" id="IPR027256">
    <property type="entry name" value="P-typ_ATPase_IB"/>
</dbReference>
<keyword evidence="13" id="KW-0406">Ion transport</keyword>
<dbReference type="Gene3D" id="3.30.70.100">
    <property type="match status" value="1"/>
</dbReference>
<dbReference type="Gene3D" id="3.40.50.1000">
    <property type="entry name" value="HAD superfamily/HAD-like"/>
    <property type="match status" value="1"/>
</dbReference>
<keyword evidence="5" id="KW-0597">Phosphoprotein</keyword>
<keyword evidence="14 15" id="KW-0472">Membrane</keyword>
<dbReference type="NCBIfam" id="TIGR01525">
    <property type="entry name" value="ATPase-IB_hvy"/>
    <property type="match status" value="1"/>
</dbReference>
<evidence type="ECO:0000313" key="18">
    <source>
        <dbReference type="EMBL" id="GHA86153.1"/>
    </source>
</evidence>
<feature type="transmembrane region" description="Helical" evidence="15">
    <location>
        <begin position="135"/>
        <end position="160"/>
    </location>
</feature>
<evidence type="ECO:0000256" key="9">
    <source>
        <dbReference type="ARBA" id="ARBA00022840"/>
    </source>
</evidence>
<dbReference type="PANTHER" id="PTHR43520:SF5">
    <property type="entry name" value="CATION-TRANSPORTING P-TYPE ATPASE-RELATED"/>
    <property type="match status" value="1"/>
</dbReference>
<dbReference type="NCBIfam" id="TIGR01511">
    <property type="entry name" value="ATPase-IB1_Cu"/>
    <property type="match status" value="1"/>
</dbReference>
<reference evidence="18" key="1">
    <citation type="journal article" date="2014" name="Int. J. Syst. Evol. Microbiol.">
        <title>Complete genome sequence of Corynebacterium casei LMG S-19264T (=DSM 44701T), isolated from a smear-ripened cheese.</title>
        <authorList>
            <consortium name="US DOE Joint Genome Institute (JGI-PGF)"/>
            <person name="Walter F."/>
            <person name="Albersmeier A."/>
            <person name="Kalinowski J."/>
            <person name="Ruckert C."/>
        </authorList>
    </citation>
    <scope>NUCLEOTIDE SEQUENCE</scope>
    <source>
        <strain evidence="18">KCTC 32513</strain>
    </source>
</reference>
<dbReference type="InterPro" id="IPR006121">
    <property type="entry name" value="HMA_dom"/>
</dbReference>
<evidence type="ECO:0000256" key="13">
    <source>
        <dbReference type="ARBA" id="ARBA00023065"/>
    </source>
</evidence>
<dbReference type="InterPro" id="IPR001757">
    <property type="entry name" value="P_typ_ATPase"/>
</dbReference>
<dbReference type="NCBIfam" id="TIGR01494">
    <property type="entry name" value="ATPase_P-type"/>
    <property type="match status" value="2"/>
</dbReference>
<evidence type="ECO:0000256" key="16">
    <source>
        <dbReference type="SAM" id="MobiDB-lite"/>
    </source>
</evidence>
<dbReference type="InterPro" id="IPR036412">
    <property type="entry name" value="HAD-like_sf"/>
</dbReference>
<feature type="region of interest" description="Disordered" evidence="16">
    <location>
        <begin position="714"/>
        <end position="733"/>
    </location>
</feature>
<dbReference type="Gene3D" id="2.70.150.10">
    <property type="entry name" value="Calcium-transporting ATPase, cytoplasmic transduction domain A"/>
    <property type="match status" value="1"/>
</dbReference>
<feature type="transmembrane region" description="Helical" evidence="15">
    <location>
        <begin position="196"/>
        <end position="214"/>
    </location>
</feature>
<evidence type="ECO:0000256" key="3">
    <source>
        <dbReference type="ARBA" id="ARBA00022448"/>
    </source>
</evidence>
<comment type="subcellular location">
    <subcellularLocation>
        <location evidence="1">Cell membrane</location>
        <topology evidence="1">Multi-pass membrane protein</topology>
    </subcellularLocation>
</comment>
<evidence type="ECO:0000256" key="2">
    <source>
        <dbReference type="ARBA" id="ARBA00006024"/>
    </source>
</evidence>
<evidence type="ECO:0000256" key="10">
    <source>
        <dbReference type="ARBA" id="ARBA00022842"/>
    </source>
</evidence>
<dbReference type="AlphaFoldDB" id="A0A8J3CQI2"/>
<dbReference type="InterPro" id="IPR018303">
    <property type="entry name" value="ATPase_P-typ_P_site"/>
</dbReference>
<organism evidence="18 19">
    <name type="scientific">Algimonas arctica</name>
    <dbReference type="NCBI Taxonomy" id="1479486"/>
    <lineage>
        <taxon>Bacteria</taxon>
        <taxon>Pseudomonadati</taxon>
        <taxon>Pseudomonadota</taxon>
        <taxon>Alphaproteobacteria</taxon>
        <taxon>Maricaulales</taxon>
        <taxon>Robiginitomaculaceae</taxon>
        <taxon>Algimonas</taxon>
    </lineage>
</organism>
<dbReference type="PRINTS" id="PR00119">
    <property type="entry name" value="CATATPASE"/>
</dbReference>
<sequence length="733" mass="76751">MTVALASFVRTSGDVSSLDLVIGGARCGGCLAKIENGLRSQPDVTEARMNLSTARLHVAWHGAADRADGFAQNLQDMGFSAGPYIPDIADAADRAQSRKLLLAMAAAAFGLMNVMILSIAVWSGGSEMSAATQSLLHWLSAAIALPIAAFSGRPFFASAWQALRAKTTNMDVPISLAIILACGLSLWETWQGQEHTYFDAALMLVFLLLVGRVLDARLRARTGLAARQLAALQVHNARRITDDNRVETVPTTELAPGDIVVVASGERIPADGVVISGESRLDAALVTGETALQKVGPGDALYSGTINHGAPLTLEIHKASADSFLADITAMVEAGQQTQARYVRLADRAARAYVPVVHSLALLTFVGWLIAGGTPRTAIINAIAVLIITCPCALGLAVPAVQVVAVGRLFAKGVLIRSGDALERLATVRHVVFDKTGTLTQGRIRADVSAIPAPDLALISALSRHSTHPASVALHEFETAASALEVEEVSGQGLRGQVSGHAVRLGQARFVGGVSFDRPGLWARIDAQDPLQIILADPIRGEAQETVNALRAANLTLSIVSGDAAETVENVGDALGIDQVTARVEPAEKLTHISALQNRGIPVLMVGDGLNDAPALAHADASAALVSGTEISRAASDIVLQGDTLAGLPFAIQVARAAKRRVVENFALAIGYNMLAVPLAIFGYVTPLIAALAMSASSLIVTLNALRMRRVGDYEGPSHPGQNERIKKGKAAL</sequence>
<evidence type="ECO:0000256" key="15">
    <source>
        <dbReference type="RuleBase" id="RU362081"/>
    </source>
</evidence>
<keyword evidence="3" id="KW-0813">Transport</keyword>
<feature type="transmembrane region" description="Helical" evidence="15">
    <location>
        <begin position="172"/>
        <end position="190"/>
    </location>
</feature>
<comment type="similarity">
    <text evidence="2 15">Belongs to the cation transport ATPase (P-type) (TC 3.A.3) family. Type IB subfamily.</text>
</comment>
<dbReference type="InterPro" id="IPR059000">
    <property type="entry name" value="ATPase_P-type_domA"/>
</dbReference>
<evidence type="ECO:0000313" key="19">
    <source>
        <dbReference type="Proteomes" id="UP000634004"/>
    </source>
</evidence>
<keyword evidence="6 15" id="KW-0812">Transmembrane</keyword>
<protein>
    <submittedName>
        <fullName evidence="18">Nitrogen fixation protein FixI</fullName>
    </submittedName>
</protein>
<gene>
    <name evidence="18" type="primary">fixI</name>
    <name evidence="18" type="ORF">GCM10009069_06700</name>
</gene>
<dbReference type="InterPro" id="IPR023299">
    <property type="entry name" value="ATPase_P-typ_cyto_dom_N"/>
</dbReference>
<feature type="transmembrane region" description="Helical" evidence="15">
    <location>
        <begin position="662"/>
        <end position="682"/>
    </location>
</feature>
<dbReference type="NCBIfam" id="TIGR01512">
    <property type="entry name" value="ATPase-IB2_Cd"/>
    <property type="match status" value="1"/>
</dbReference>
<dbReference type="GO" id="GO:0055070">
    <property type="term" value="P:copper ion homeostasis"/>
    <property type="evidence" value="ECO:0007669"/>
    <property type="project" value="TreeGrafter"/>
</dbReference>
<feature type="transmembrane region" description="Helical" evidence="15">
    <location>
        <begin position="100"/>
        <end position="123"/>
    </location>
</feature>
<dbReference type="SUPFAM" id="SSF81665">
    <property type="entry name" value="Calcium ATPase, transmembrane domain M"/>
    <property type="match status" value="1"/>
</dbReference>
<dbReference type="PROSITE" id="PS50846">
    <property type="entry name" value="HMA_2"/>
    <property type="match status" value="1"/>
</dbReference>
<dbReference type="GO" id="GO:0043682">
    <property type="term" value="F:P-type divalent copper transporter activity"/>
    <property type="evidence" value="ECO:0007669"/>
    <property type="project" value="TreeGrafter"/>
</dbReference>
<dbReference type="InterPro" id="IPR036163">
    <property type="entry name" value="HMA_dom_sf"/>
</dbReference>
<dbReference type="InterPro" id="IPR023214">
    <property type="entry name" value="HAD_sf"/>
</dbReference>
<evidence type="ECO:0000259" key="17">
    <source>
        <dbReference type="PROSITE" id="PS50846"/>
    </source>
</evidence>
<name>A0A8J3CQI2_9PROT</name>
<proteinExistence type="inferred from homology"/>
<evidence type="ECO:0000256" key="5">
    <source>
        <dbReference type="ARBA" id="ARBA00022553"/>
    </source>
</evidence>
<dbReference type="CDD" id="cd00371">
    <property type="entry name" value="HMA"/>
    <property type="match status" value="1"/>
</dbReference>
<dbReference type="Pfam" id="PF00122">
    <property type="entry name" value="E1-E2_ATPase"/>
    <property type="match status" value="1"/>
</dbReference>
<evidence type="ECO:0000256" key="8">
    <source>
        <dbReference type="ARBA" id="ARBA00022741"/>
    </source>
</evidence>
<feature type="transmembrane region" description="Helical" evidence="15">
    <location>
        <begin position="352"/>
        <end position="371"/>
    </location>
</feature>
<evidence type="ECO:0000256" key="7">
    <source>
        <dbReference type="ARBA" id="ARBA00022723"/>
    </source>
</evidence>
<dbReference type="InterPro" id="IPR023298">
    <property type="entry name" value="ATPase_P-typ_TM_dom_sf"/>
</dbReference>
<dbReference type="Pfam" id="PF00702">
    <property type="entry name" value="Hydrolase"/>
    <property type="match status" value="1"/>
</dbReference>
<evidence type="ECO:0000256" key="4">
    <source>
        <dbReference type="ARBA" id="ARBA00022475"/>
    </source>
</evidence>
<keyword evidence="9 15" id="KW-0067">ATP-binding</keyword>
<dbReference type="SUPFAM" id="SSF81653">
    <property type="entry name" value="Calcium ATPase, transduction domain A"/>
    <property type="match status" value="1"/>
</dbReference>
<evidence type="ECO:0000256" key="11">
    <source>
        <dbReference type="ARBA" id="ARBA00022967"/>
    </source>
</evidence>
<dbReference type="InterPro" id="IPR008250">
    <property type="entry name" value="ATPase_P-typ_transduc_dom_A_sf"/>
</dbReference>
<accession>A0A8J3CQI2</accession>
<keyword evidence="12 15" id="KW-1133">Transmembrane helix</keyword>
<evidence type="ECO:0000256" key="6">
    <source>
        <dbReference type="ARBA" id="ARBA00022692"/>
    </source>
</evidence>
<dbReference type="SUPFAM" id="SSF55008">
    <property type="entry name" value="HMA, heavy metal-associated domain"/>
    <property type="match status" value="1"/>
</dbReference>
<keyword evidence="4 15" id="KW-1003">Cell membrane</keyword>
<keyword evidence="11" id="KW-1278">Translocase</keyword>
<dbReference type="GO" id="GO:0005886">
    <property type="term" value="C:plasma membrane"/>
    <property type="evidence" value="ECO:0007669"/>
    <property type="project" value="UniProtKB-SubCell"/>
</dbReference>
<reference evidence="18" key="2">
    <citation type="submission" date="2020-09" db="EMBL/GenBank/DDBJ databases">
        <authorList>
            <person name="Sun Q."/>
            <person name="Kim S."/>
        </authorList>
    </citation>
    <scope>NUCLEOTIDE SEQUENCE</scope>
    <source>
        <strain evidence="18">KCTC 32513</strain>
    </source>
</reference>
<feature type="transmembrane region" description="Helical" evidence="15">
    <location>
        <begin position="688"/>
        <end position="706"/>
    </location>
</feature>
<dbReference type="PROSITE" id="PS00154">
    <property type="entry name" value="ATPASE_E1_E2"/>
    <property type="match status" value="1"/>
</dbReference>
<dbReference type="EMBL" id="BMZH01000002">
    <property type="protein sequence ID" value="GHA86153.1"/>
    <property type="molecule type" value="Genomic_DNA"/>
</dbReference>
<comment type="caution">
    <text evidence="18">The sequence shown here is derived from an EMBL/GenBank/DDBJ whole genome shotgun (WGS) entry which is preliminary data.</text>
</comment>
<dbReference type="PRINTS" id="PR00120">
    <property type="entry name" value="HATPASE"/>
</dbReference>
<keyword evidence="7 15" id="KW-0479">Metal-binding</keyword>
<evidence type="ECO:0000256" key="1">
    <source>
        <dbReference type="ARBA" id="ARBA00004651"/>
    </source>
</evidence>